<protein>
    <submittedName>
        <fullName evidence="1">Uncharacterized protein</fullName>
    </submittedName>
</protein>
<dbReference type="Proteomes" id="UP000251558">
    <property type="component" value="Unassembled WGS sequence"/>
</dbReference>
<evidence type="ECO:0000313" key="2">
    <source>
        <dbReference type="Proteomes" id="UP000251558"/>
    </source>
</evidence>
<comment type="caution">
    <text evidence="1">The sequence shown here is derived from an EMBL/GenBank/DDBJ whole genome shotgun (WGS) entry which is preliminary data.</text>
</comment>
<name>A0A330HME7_9HYPH</name>
<proteinExistence type="predicted"/>
<dbReference type="AlphaFoldDB" id="A0A330HME7"/>
<evidence type="ECO:0000313" key="1">
    <source>
        <dbReference type="EMBL" id="RAZ88898.1"/>
    </source>
</evidence>
<sequence length="250" mass="27843">MRIRFRWARRHQMIDDEQRAHILDGIRRDVPRALLIDVQQDFPIGAQQAEISVAASTETTAGGVILSRKRQSKAVGLVRHQVFDEMFEKAIVRNGGEFVSRVKVEFGSDEIRELPVYLTTGRFGGTLVGFASHRDADDAPVKNATRLALCSQNRGLDADLFRPLESFTDRERFVVIMVQRDPFAIGKLASISVGVADTKVEQFIVLEKIEDFLAGYGALREAPKRGIALRPVSRSFKDTIAGTESDQAEG</sequence>
<reference evidence="2" key="1">
    <citation type="submission" date="2018-06" db="EMBL/GenBank/DDBJ databases">
        <authorList>
            <person name="Helene L.C."/>
            <person name="Dall'Agnol R."/>
            <person name="Delamuta J.R."/>
            <person name="Hungria M."/>
        </authorList>
    </citation>
    <scope>NUCLEOTIDE SEQUENCE [LARGE SCALE GENOMIC DNA]</scope>
    <source>
        <strain evidence="2">AC99b</strain>
    </source>
</reference>
<gene>
    <name evidence="1" type="ORF">DPM33_20930</name>
</gene>
<organism evidence="1 2">
    <name type="scientific">Mesorhizobium hawassense</name>
    <dbReference type="NCBI Taxonomy" id="1209954"/>
    <lineage>
        <taxon>Bacteria</taxon>
        <taxon>Pseudomonadati</taxon>
        <taxon>Pseudomonadota</taxon>
        <taxon>Alphaproteobacteria</taxon>
        <taxon>Hyphomicrobiales</taxon>
        <taxon>Phyllobacteriaceae</taxon>
        <taxon>Mesorhizobium</taxon>
    </lineage>
</organism>
<keyword evidence="2" id="KW-1185">Reference proteome</keyword>
<reference evidence="1 2" key="2">
    <citation type="submission" date="2018-07" db="EMBL/GenBank/DDBJ databases">
        <title>Diversity of Mesorhizobium strains in Brazil.</title>
        <authorList>
            <person name="Helene L.C.F."/>
            <person name="Dall'Agnol R."/>
            <person name="Delamuta J.R.M."/>
            <person name="Hungria M."/>
        </authorList>
    </citation>
    <scope>NUCLEOTIDE SEQUENCE [LARGE SCALE GENOMIC DNA]</scope>
    <source>
        <strain evidence="1 2">AC99b</strain>
    </source>
</reference>
<dbReference type="EMBL" id="QMBP01000010">
    <property type="protein sequence ID" value="RAZ88898.1"/>
    <property type="molecule type" value="Genomic_DNA"/>
</dbReference>
<accession>A0A330HME7</accession>